<gene>
    <name evidence="7" type="ORF">EWM63_31215</name>
</gene>
<dbReference type="EMBL" id="CP035913">
    <property type="protein sequence ID" value="QBE67609.1"/>
    <property type="molecule type" value="Genomic_DNA"/>
</dbReference>
<dbReference type="PANTHER" id="PTHR30474">
    <property type="entry name" value="CELL CYCLE PROTEIN"/>
    <property type="match status" value="1"/>
</dbReference>
<dbReference type="InterPro" id="IPR001182">
    <property type="entry name" value="FtsW/RodA"/>
</dbReference>
<feature type="transmembrane region" description="Helical" evidence="6">
    <location>
        <begin position="281"/>
        <end position="297"/>
    </location>
</feature>
<evidence type="ECO:0000256" key="3">
    <source>
        <dbReference type="ARBA" id="ARBA00022960"/>
    </source>
</evidence>
<name>A0A4P6L796_9BURK</name>
<keyword evidence="2 6" id="KW-0812">Transmembrane</keyword>
<organism evidence="7 8">
    <name type="scientific">Pseudoduganella lutea</name>
    <dbReference type="NCBI Taxonomy" id="321985"/>
    <lineage>
        <taxon>Bacteria</taxon>
        <taxon>Pseudomonadati</taxon>
        <taxon>Pseudomonadota</taxon>
        <taxon>Betaproteobacteria</taxon>
        <taxon>Burkholderiales</taxon>
        <taxon>Oxalobacteraceae</taxon>
        <taxon>Telluria group</taxon>
        <taxon>Pseudoduganella</taxon>
    </lineage>
</organism>
<feature type="transmembrane region" description="Helical" evidence="6">
    <location>
        <begin position="355"/>
        <end position="378"/>
    </location>
</feature>
<feature type="transmembrane region" description="Helical" evidence="6">
    <location>
        <begin position="331"/>
        <end position="349"/>
    </location>
</feature>
<dbReference type="OrthoDB" id="8708749at2"/>
<keyword evidence="8" id="KW-1185">Reference proteome</keyword>
<comment type="subcellular location">
    <subcellularLocation>
        <location evidence="1">Membrane</location>
        <topology evidence="1">Multi-pass membrane protein</topology>
    </subcellularLocation>
</comment>
<dbReference type="AlphaFoldDB" id="A0A4P6L796"/>
<dbReference type="KEGG" id="plue:EWM63_31215"/>
<feature type="transmembrane region" description="Helical" evidence="6">
    <location>
        <begin position="712"/>
        <end position="734"/>
    </location>
</feature>
<keyword evidence="3" id="KW-0133">Cell shape</keyword>
<protein>
    <submittedName>
        <fullName evidence="7">Uncharacterized protein</fullName>
    </submittedName>
</protein>
<dbReference type="GO" id="GO:0008360">
    <property type="term" value="P:regulation of cell shape"/>
    <property type="evidence" value="ECO:0007669"/>
    <property type="project" value="UniProtKB-KW"/>
</dbReference>
<feature type="transmembrane region" description="Helical" evidence="6">
    <location>
        <begin position="449"/>
        <end position="470"/>
    </location>
</feature>
<feature type="transmembrane region" description="Helical" evidence="6">
    <location>
        <begin position="482"/>
        <end position="499"/>
    </location>
</feature>
<dbReference type="GO" id="GO:0051301">
    <property type="term" value="P:cell division"/>
    <property type="evidence" value="ECO:0007669"/>
    <property type="project" value="InterPro"/>
</dbReference>
<evidence type="ECO:0000313" key="8">
    <source>
        <dbReference type="Proteomes" id="UP000290637"/>
    </source>
</evidence>
<feature type="transmembrane region" description="Helical" evidence="6">
    <location>
        <begin position="385"/>
        <end position="404"/>
    </location>
</feature>
<accession>A0A4P6L796</accession>
<keyword evidence="4 6" id="KW-1133">Transmembrane helix</keyword>
<evidence type="ECO:0000256" key="5">
    <source>
        <dbReference type="ARBA" id="ARBA00023136"/>
    </source>
</evidence>
<sequence>MLLALLAALFALQLIALLRAPAAWLPATVTIRLDRPGTVTVNAAQLGAVGAAGTRLTVSRDAGGAWRLRAAGPARPLLRRATGDERLGTVDTTGLRTFRVGPRVFTVFSAPAGSLAFTDGATRWTFDGATVHRDGRPQPPCPGAPWSAHVAALWNDLAPSVLRIARPLVFGGNLHCGNRVGVAGVDGGGARVARGSDGMVLAGGTAPVNAGDANLRDDERGLEGVQAMTLGRTRYDVSLDGAALALAPARRVALYAAPDMALPAPVAWQWRQRSLWQGGPVPWTLAAAAALALLAVARARPEPARRRGNILGPLAGARRARSTLSGLGRHLRAPAAALVFAAGCTALLLERGGAAVTTTLPAGCSLLLAACAVGLWLVQPGRLPAAVGAALLLAGTGLVCQLNLGLAGMDTGWLRYYGKTAALLAIGSGAVALWRLSPWARLAISQRRIEWLLAGAAGGTLLLLGAQVLWGDETGVFDVQPVEAAKFVLTLLTAHCVALRMGWRADHGKQPGHGARWLRLAAPALLFIALLGCALVQVDDYSPLILLLLWAGAMMLAYALAARRWVAAALVGCAALAAIAGVTALRTGDPGRLPATFYGDRFQVWLEPGRHPHTGQQVQQGAAAIAAGGWLGTDGMLGLASLGHAGGAVMALPAVQDDFAPSFLLHRHGLLAALLLWCAQAALVTGLLVAAVRCGRAGTAARGFHQAWLLRLRAFTLCGGGAFVAGHLLLSWGTNLAILPVMGQPMSFLSAGGSHLLFFLLPLLGMSAGSSQE</sequence>
<keyword evidence="5 6" id="KW-0472">Membrane</keyword>
<evidence type="ECO:0000313" key="7">
    <source>
        <dbReference type="EMBL" id="QBE67609.1"/>
    </source>
</evidence>
<feature type="transmembrane region" description="Helical" evidence="6">
    <location>
        <begin position="566"/>
        <end position="585"/>
    </location>
</feature>
<dbReference type="Pfam" id="PF01098">
    <property type="entry name" value="FTSW_RODA_SPOVE"/>
    <property type="match status" value="1"/>
</dbReference>
<evidence type="ECO:0000256" key="4">
    <source>
        <dbReference type="ARBA" id="ARBA00022989"/>
    </source>
</evidence>
<feature type="transmembrane region" description="Helical" evidence="6">
    <location>
        <begin position="670"/>
        <end position="692"/>
    </location>
</feature>
<feature type="transmembrane region" description="Helical" evidence="6">
    <location>
        <begin position="520"/>
        <end position="538"/>
    </location>
</feature>
<evidence type="ECO:0000256" key="6">
    <source>
        <dbReference type="SAM" id="Phobius"/>
    </source>
</evidence>
<evidence type="ECO:0000256" key="1">
    <source>
        <dbReference type="ARBA" id="ARBA00004141"/>
    </source>
</evidence>
<feature type="transmembrane region" description="Helical" evidence="6">
    <location>
        <begin position="746"/>
        <end position="764"/>
    </location>
</feature>
<dbReference type="Proteomes" id="UP000290637">
    <property type="component" value="Chromosome"/>
</dbReference>
<dbReference type="GO" id="GO:0015648">
    <property type="term" value="F:lipid-linked peptidoglycan transporter activity"/>
    <property type="evidence" value="ECO:0007669"/>
    <property type="project" value="TreeGrafter"/>
</dbReference>
<dbReference type="GO" id="GO:0005886">
    <property type="term" value="C:plasma membrane"/>
    <property type="evidence" value="ECO:0007669"/>
    <property type="project" value="TreeGrafter"/>
</dbReference>
<evidence type="ECO:0000256" key="2">
    <source>
        <dbReference type="ARBA" id="ARBA00022692"/>
    </source>
</evidence>
<feature type="transmembrane region" description="Helical" evidence="6">
    <location>
        <begin position="416"/>
        <end position="437"/>
    </location>
</feature>
<reference evidence="7 8" key="1">
    <citation type="submission" date="2019-02" db="EMBL/GenBank/DDBJ databases">
        <title>Draft Genome Sequences of Six Type Strains of the Genus Massilia.</title>
        <authorList>
            <person name="Miess H."/>
            <person name="Frediansyhah A."/>
            <person name="Gross H."/>
        </authorList>
    </citation>
    <scope>NUCLEOTIDE SEQUENCE [LARGE SCALE GENOMIC DNA]</scope>
    <source>
        <strain evidence="7 8">DSM 17473</strain>
    </source>
</reference>
<proteinExistence type="predicted"/>
<dbReference type="GO" id="GO:0032153">
    <property type="term" value="C:cell division site"/>
    <property type="evidence" value="ECO:0007669"/>
    <property type="project" value="TreeGrafter"/>
</dbReference>
<feature type="transmembrane region" description="Helical" evidence="6">
    <location>
        <begin position="544"/>
        <end position="561"/>
    </location>
</feature>